<dbReference type="eggNOG" id="ENOG502REW2">
    <property type="taxonomic scope" value="Eukaryota"/>
</dbReference>
<dbReference type="AlphaFoldDB" id="H3GGD6"/>
<keyword evidence="7" id="KW-1185">Reference proteome</keyword>
<evidence type="ECO:0000256" key="5">
    <source>
        <dbReference type="SAM" id="Phobius"/>
    </source>
</evidence>
<feature type="transmembrane region" description="Helical" evidence="5">
    <location>
        <begin position="37"/>
        <end position="57"/>
    </location>
</feature>
<dbReference type="Proteomes" id="UP000005238">
    <property type="component" value="Unassembled WGS sequence"/>
</dbReference>
<keyword evidence="2 5" id="KW-0812">Transmembrane</keyword>
<accession>H3GGD6</accession>
<dbReference type="InParanoid" id="H3GGD6"/>
<name>H3GGD6_PHYRM</name>
<dbReference type="Pfam" id="PF04193">
    <property type="entry name" value="PQ-loop"/>
    <property type="match status" value="1"/>
</dbReference>
<evidence type="ECO:0000256" key="1">
    <source>
        <dbReference type="ARBA" id="ARBA00004141"/>
    </source>
</evidence>
<dbReference type="EMBL" id="DS566007">
    <property type="status" value="NOT_ANNOTATED_CDS"/>
    <property type="molecule type" value="Genomic_DNA"/>
</dbReference>
<comment type="subcellular location">
    <subcellularLocation>
        <location evidence="1">Membrane</location>
        <topology evidence="1">Multi-pass membrane protein</topology>
    </subcellularLocation>
</comment>
<dbReference type="RefSeq" id="XP_067738615.1">
    <property type="nucleotide sequence ID" value="XM_067883989.1"/>
</dbReference>
<evidence type="ECO:0000256" key="3">
    <source>
        <dbReference type="ARBA" id="ARBA00022989"/>
    </source>
</evidence>
<sequence>MGEAYQILGFMGSLLLAASLVPQMMKLYRSKSAKDISLSYQIAYVLGLSMIVAYGFGRWLWPVYIPATIELCAAIVVFSMKLYYDWQDRKQNVSKATGASPEVEVDIASAVSRGQCGEAARTIQ</sequence>
<evidence type="ECO:0000256" key="2">
    <source>
        <dbReference type="ARBA" id="ARBA00022692"/>
    </source>
</evidence>
<dbReference type="HOGENOM" id="CLU_135915_0_0_1"/>
<feature type="transmembrane region" description="Helical" evidence="5">
    <location>
        <begin position="6"/>
        <end position="25"/>
    </location>
</feature>
<protein>
    <recommendedName>
        <fullName evidence="8">PQ-loop repeat-containing protein</fullName>
    </recommendedName>
</protein>
<dbReference type="OrthoDB" id="8048523at2759"/>
<dbReference type="VEuPathDB" id="FungiDB:KRP23_13296"/>
<dbReference type="GO" id="GO:0015174">
    <property type="term" value="F:basic amino acid transmembrane transporter activity"/>
    <property type="evidence" value="ECO:0000318"/>
    <property type="project" value="GO_Central"/>
</dbReference>
<dbReference type="VEuPathDB" id="FungiDB:KRP22_971"/>
<reference evidence="7" key="1">
    <citation type="journal article" date="2006" name="Science">
        <title>Phytophthora genome sequences uncover evolutionary origins and mechanisms of pathogenesis.</title>
        <authorList>
            <person name="Tyler B.M."/>
            <person name="Tripathy S."/>
            <person name="Zhang X."/>
            <person name="Dehal P."/>
            <person name="Jiang R.H."/>
            <person name="Aerts A."/>
            <person name="Arredondo F.D."/>
            <person name="Baxter L."/>
            <person name="Bensasson D."/>
            <person name="Beynon J.L."/>
            <person name="Chapman J."/>
            <person name="Damasceno C.M."/>
            <person name="Dorrance A.E."/>
            <person name="Dou D."/>
            <person name="Dickerman A.W."/>
            <person name="Dubchak I.L."/>
            <person name="Garbelotto M."/>
            <person name="Gijzen M."/>
            <person name="Gordon S.G."/>
            <person name="Govers F."/>
            <person name="Grunwald N.J."/>
            <person name="Huang W."/>
            <person name="Ivors K.L."/>
            <person name="Jones R.W."/>
            <person name="Kamoun S."/>
            <person name="Krampis K."/>
            <person name="Lamour K.H."/>
            <person name="Lee M.K."/>
            <person name="McDonald W.H."/>
            <person name="Medina M."/>
            <person name="Meijer H.J."/>
            <person name="Nordberg E.K."/>
            <person name="Maclean D.J."/>
            <person name="Ospina-Giraldo M.D."/>
            <person name="Morris P.F."/>
            <person name="Phuntumart V."/>
            <person name="Putnam N.H."/>
            <person name="Rash S."/>
            <person name="Rose J.K."/>
            <person name="Sakihama Y."/>
            <person name="Salamov A.A."/>
            <person name="Savidor A."/>
            <person name="Scheuring C.F."/>
            <person name="Smith B.M."/>
            <person name="Sobral B.W."/>
            <person name="Terry A."/>
            <person name="Torto-Alalibo T.A."/>
            <person name="Win J."/>
            <person name="Xu Z."/>
            <person name="Zhang H."/>
            <person name="Grigoriev I.V."/>
            <person name="Rokhsar D.S."/>
            <person name="Boore J.L."/>
        </authorList>
    </citation>
    <scope>NUCLEOTIDE SEQUENCE [LARGE SCALE GENOMIC DNA]</scope>
    <source>
        <strain evidence="7">Pr102</strain>
    </source>
</reference>
<keyword evidence="4 5" id="KW-0472">Membrane</keyword>
<dbReference type="InterPro" id="IPR006603">
    <property type="entry name" value="PQ-loop_rpt"/>
</dbReference>
<dbReference type="GeneID" id="94219787"/>
<dbReference type="Gene3D" id="1.20.1280.290">
    <property type="match status" value="1"/>
</dbReference>
<evidence type="ECO:0008006" key="8">
    <source>
        <dbReference type="Google" id="ProtNLM"/>
    </source>
</evidence>
<dbReference type="GO" id="GO:0016020">
    <property type="term" value="C:membrane"/>
    <property type="evidence" value="ECO:0000318"/>
    <property type="project" value="GO_Central"/>
</dbReference>
<keyword evidence="3 5" id="KW-1133">Transmembrane helix</keyword>
<proteinExistence type="predicted"/>
<organism evidence="6 7">
    <name type="scientific">Phytophthora ramorum</name>
    <name type="common">Sudden oak death agent</name>
    <dbReference type="NCBI Taxonomy" id="164328"/>
    <lineage>
        <taxon>Eukaryota</taxon>
        <taxon>Sar</taxon>
        <taxon>Stramenopiles</taxon>
        <taxon>Oomycota</taxon>
        <taxon>Peronosporomycetes</taxon>
        <taxon>Peronosporales</taxon>
        <taxon>Peronosporaceae</taxon>
        <taxon>Phytophthora</taxon>
    </lineage>
</organism>
<dbReference type="OMA" id="PQMMKLY"/>
<evidence type="ECO:0000256" key="4">
    <source>
        <dbReference type="ARBA" id="ARBA00023136"/>
    </source>
</evidence>
<reference evidence="6" key="2">
    <citation type="submission" date="2015-06" db="UniProtKB">
        <authorList>
            <consortium name="EnsemblProtists"/>
        </authorList>
    </citation>
    <scope>IDENTIFICATION</scope>
    <source>
        <strain evidence="6">Pr102</strain>
    </source>
</reference>
<feature type="transmembrane region" description="Helical" evidence="5">
    <location>
        <begin position="63"/>
        <end position="84"/>
    </location>
</feature>
<dbReference type="EnsemblProtists" id="Phyra74876">
    <property type="protein sequence ID" value="Phyra74876"/>
    <property type="gene ID" value="Phyra74876"/>
</dbReference>
<evidence type="ECO:0000313" key="7">
    <source>
        <dbReference type="Proteomes" id="UP000005238"/>
    </source>
</evidence>
<evidence type="ECO:0000313" key="6">
    <source>
        <dbReference type="EnsemblProtists" id="Phyra74876"/>
    </source>
</evidence>